<dbReference type="GO" id="GO:0005576">
    <property type="term" value="C:extracellular region"/>
    <property type="evidence" value="ECO:0007669"/>
    <property type="project" value="UniProtKB-SubCell"/>
</dbReference>
<dbReference type="SUPFAM" id="SSF51294">
    <property type="entry name" value="Hedgehog/intein (Hint) domain"/>
    <property type="match status" value="1"/>
</dbReference>
<dbReference type="InterPro" id="IPR036844">
    <property type="entry name" value="Hint_dom_sf"/>
</dbReference>
<dbReference type="GO" id="GO:0016540">
    <property type="term" value="P:protein autoprocessing"/>
    <property type="evidence" value="ECO:0007669"/>
    <property type="project" value="InterPro"/>
</dbReference>
<dbReference type="InterPro" id="IPR001657">
    <property type="entry name" value="Hedgehog"/>
</dbReference>
<evidence type="ECO:0000256" key="3">
    <source>
        <dbReference type="ARBA" id="ARBA00022525"/>
    </source>
</evidence>
<dbReference type="GO" id="GO:0007267">
    <property type="term" value="P:cell-cell signaling"/>
    <property type="evidence" value="ECO:0007669"/>
    <property type="project" value="InterPro"/>
</dbReference>
<accession>A0A1I7TRS7</accession>
<sequence>MYYCFPADATMFVDDDQGLTTVKRMDELEVGDWVRSFHGKNEVVKVPVTYWLHRDPDQEAVFVEFSLDNGEKFSLTEKHLIYVGECKVNKSVDINSNPIAADKVQVGDCFYINHRTKETIFQMVQVLAIDRVKKTGIYAPMTNTGNIIVNRIHTSCHSESNIHSLVNTFFESFLTIKNQIAEQIFGKTTTELNISSGFNEIVDLLHLVLPSPLI</sequence>
<evidence type="ECO:0000313" key="7">
    <source>
        <dbReference type="Proteomes" id="UP000095282"/>
    </source>
</evidence>
<dbReference type="CDD" id="cd00081">
    <property type="entry name" value="Hint"/>
    <property type="match status" value="1"/>
</dbReference>
<feature type="domain" description="Hint" evidence="6">
    <location>
        <begin position="2"/>
        <end position="114"/>
    </location>
</feature>
<dbReference type="InterPro" id="IPR006141">
    <property type="entry name" value="Intein_N"/>
</dbReference>
<dbReference type="AlphaFoldDB" id="A0A1I7TRS7"/>
<dbReference type="InterPro" id="IPR003587">
    <property type="entry name" value="Hint_dom_N"/>
</dbReference>
<dbReference type="PROSITE" id="PS50817">
    <property type="entry name" value="INTEIN_N_TER"/>
    <property type="match status" value="1"/>
</dbReference>
<evidence type="ECO:0000259" key="5">
    <source>
        <dbReference type="SMART" id="SM00305"/>
    </source>
</evidence>
<dbReference type="PRINTS" id="PR00632">
    <property type="entry name" value="SONICHHOG"/>
</dbReference>
<dbReference type="Pfam" id="PF01079">
    <property type="entry name" value="Hint"/>
    <property type="match status" value="1"/>
</dbReference>
<feature type="domain" description="Hint" evidence="5">
    <location>
        <begin position="118"/>
        <end position="162"/>
    </location>
</feature>
<proteinExistence type="predicted"/>
<keyword evidence="2" id="KW-0217">Developmental protein</keyword>
<dbReference type="PANTHER" id="PTHR46706">
    <property type="entry name" value="PROTEIN QUA-1-RELATED"/>
    <property type="match status" value="1"/>
</dbReference>
<keyword evidence="3" id="KW-0964">Secreted</keyword>
<keyword evidence="4" id="KW-0732">Signal</keyword>
<name>A0A1I7TRS7_9PELO</name>
<evidence type="ECO:0000256" key="2">
    <source>
        <dbReference type="ARBA" id="ARBA00022473"/>
    </source>
</evidence>
<protein>
    <submittedName>
        <fullName evidence="8">HintN domain-containing protein</fullName>
    </submittedName>
</protein>
<dbReference type="InterPro" id="IPR052140">
    <property type="entry name" value="Dev_Signal_Hedgehog-like"/>
</dbReference>
<dbReference type="Gene3D" id="2.170.16.10">
    <property type="entry name" value="Hedgehog/Intein (Hint) domain"/>
    <property type="match status" value="1"/>
</dbReference>
<dbReference type="SMART" id="SM00306">
    <property type="entry name" value="HintN"/>
    <property type="match status" value="1"/>
</dbReference>
<organism evidence="7 8">
    <name type="scientific">Caenorhabditis tropicalis</name>
    <dbReference type="NCBI Taxonomy" id="1561998"/>
    <lineage>
        <taxon>Eukaryota</taxon>
        <taxon>Metazoa</taxon>
        <taxon>Ecdysozoa</taxon>
        <taxon>Nematoda</taxon>
        <taxon>Chromadorea</taxon>
        <taxon>Rhabditida</taxon>
        <taxon>Rhabditina</taxon>
        <taxon>Rhabditomorpha</taxon>
        <taxon>Rhabditoidea</taxon>
        <taxon>Rhabditidae</taxon>
        <taxon>Peloderinae</taxon>
        <taxon>Caenorhabditis</taxon>
    </lineage>
</organism>
<evidence type="ECO:0000259" key="6">
    <source>
        <dbReference type="SMART" id="SM00306"/>
    </source>
</evidence>
<dbReference type="STRING" id="1561998.A0A1I7TRS7"/>
<dbReference type="InterPro" id="IPR003586">
    <property type="entry name" value="Hint_dom_C"/>
</dbReference>
<dbReference type="WBParaSite" id="Csp11.Scaffold629.g11124.t1">
    <property type="protein sequence ID" value="Csp11.Scaffold629.g11124.t1"/>
    <property type="gene ID" value="Csp11.Scaffold629.g11124"/>
</dbReference>
<reference evidence="8" key="1">
    <citation type="submission" date="2016-11" db="UniProtKB">
        <authorList>
            <consortium name="WormBaseParasite"/>
        </authorList>
    </citation>
    <scope>IDENTIFICATION</scope>
</reference>
<dbReference type="GO" id="GO:0048731">
    <property type="term" value="P:system development"/>
    <property type="evidence" value="ECO:0007669"/>
    <property type="project" value="UniProtKB-ARBA"/>
</dbReference>
<evidence type="ECO:0000256" key="1">
    <source>
        <dbReference type="ARBA" id="ARBA00004239"/>
    </source>
</evidence>
<keyword evidence="7" id="KW-1185">Reference proteome</keyword>
<evidence type="ECO:0000313" key="8">
    <source>
        <dbReference type="WBParaSite" id="Csp11.Scaffold629.g11124.t1"/>
    </source>
</evidence>
<dbReference type="GO" id="GO:0016539">
    <property type="term" value="P:intein-mediated protein splicing"/>
    <property type="evidence" value="ECO:0007669"/>
    <property type="project" value="InterPro"/>
</dbReference>
<comment type="subcellular location">
    <subcellularLocation>
        <location evidence="1">Secreted</location>
        <location evidence="1">Extracellular space</location>
    </subcellularLocation>
</comment>
<evidence type="ECO:0000256" key="4">
    <source>
        <dbReference type="ARBA" id="ARBA00022729"/>
    </source>
</evidence>
<dbReference type="PANTHER" id="PTHR46706:SF12">
    <property type="entry name" value="PROTEIN QUA-1-RELATED"/>
    <property type="match status" value="1"/>
</dbReference>
<dbReference type="Proteomes" id="UP000095282">
    <property type="component" value="Unplaced"/>
</dbReference>
<dbReference type="SMART" id="SM00305">
    <property type="entry name" value="HintC"/>
    <property type="match status" value="1"/>
</dbReference>
<dbReference type="InterPro" id="IPR001767">
    <property type="entry name" value="Hedgehog_Hint"/>
</dbReference>
<dbReference type="eggNOG" id="KOG3638">
    <property type="taxonomic scope" value="Eukaryota"/>
</dbReference>